<organism evidence="1 2">
    <name type="scientific">Malus domestica</name>
    <name type="common">Apple</name>
    <name type="synonym">Pyrus malus</name>
    <dbReference type="NCBI Taxonomy" id="3750"/>
    <lineage>
        <taxon>Eukaryota</taxon>
        <taxon>Viridiplantae</taxon>
        <taxon>Streptophyta</taxon>
        <taxon>Embryophyta</taxon>
        <taxon>Tracheophyta</taxon>
        <taxon>Spermatophyta</taxon>
        <taxon>Magnoliopsida</taxon>
        <taxon>eudicotyledons</taxon>
        <taxon>Gunneridae</taxon>
        <taxon>Pentapetalae</taxon>
        <taxon>rosids</taxon>
        <taxon>fabids</taxon>
        <taxon>Rosales</taxon>
        <taxon>Rosaceae</taxon>
        <taxon>Amygdaloideae</taxon>
        <taxon>Maleae</taxon>
        <taxon>Malus</taxon>
    </lineage>
</organism>
<keyword evidence="2" id="KW-1185">Reference proteome</keyword>
<dbReference type="EMBL" id="RDQH01000336">
    <property type="protein sequence ID" value="RXH87201.1"/>
    <property type="molecule type" value="Genomic_DNA"/>
</dbReference>
<name>A0A498J100_MALDO</name>
<comment type="caution">
    <text evidence="1">The sequence shown here is derived from an EMBL/GenBank/DDBJ whole genome shotgun (WGS) entry which is preliminary data.</text>
</comment>
<sequence>MPSQFCFWELTRELPSGSSIFGSALAIFSLNFEVPTEPEASKFPKGLVLGRDENLMRDL</sequence>
<reference evidence="1 2" key="1">
    <citation type="submission" date="2018-10" db="EMBL/GenBank/DDBJ databases">
        <title>A high-quality apple genome assembly.</title>
        <authorList>
            <person name="Hu J."/>
        </authorList>
    </citation>
    <scope>NUCLEOTIDE SEQUENCE [LARGE SCALE GENOMIC DNA]</scope>
    <source>
        <strain evidence="2">cv. HFTH1</strain>
        <tissue evidence="1">Young leaf</tissue>
    </source>
</reference>
<dbReference type="AlphaFoldDB" id="A0A498J100"/>
<protein>
    <submittedName>
        <fullName evidence="1">Uncharacterized protein</fullName>
    </submittedName>
</protein>
<gene>
    <name evidence="1" type="ORF">DVH24_028701</name>
</gene>
<dbReference type="Proteomes" id="UP000290289">
    <property type="component" value="Chromosome 10"/>
</dbReference>
<accession>A0A498J100</accession>
<evidence type="ECO:0000313" key="2">
    <source>
        <dbReference type="Proteomes" id="UP000290289"/>
    </source>
</evidence>
<proteinExistence type="predicted"/>
<evidence type="ECO:0000313" key="1">
    <source>
        <dbReference type="EMBL" id="RXH87201.1"/>
    </source>
</evidence>